<evidence type="ECO:0000256" key="3">
    <source>
        <dbReference type="ARBA" id="ARBA00022741"/>
    </source>
</evidence>
<evidence type="ECO:0000256" key="1">
    <source>
        <dbReference type="ARBA" id="ARBA00005417"/>
    </source>
</evidence>
<name>A0A6J6R6E1_9ZZZZ</name>
<keyword evidence="3" id="KW-0547">Nucleotide-binding</keyword>
<dbReference type="PANTHER" id="PTHR43117:SF4">
    <property type="entry name" value="OSMOPROTECTANT IMPORT ATP-BINDING PROTEIN OSMV"/>
    <property type="match status" value="1"/>
</dbReference>
<evidence type="ECO:0000259" key="5">
    <source>
        <dbReference type="PROSITE" id="PS50893"/>
    </source>
</evidence>
<dbReference type="SUPFAM" id="SSF52540">
    <property type="entry name" value="P-loop containing nucleoside triphosphate hydrolases"/>
    <property type="match status" value="1"/>
</dbReference>
<dbReference type="Pfam" id="PF00005">
    <property type="entry name" value="ABC_tran"/>
    <property type="match status" value="1"/>
</dbReference>
<dbReference type="AlphaFoldDB" id="A0A6J6R6E1"/>
<evidence type="ECO:0000256" key="2">
    <source>
        <dbReference type="ARBA" id="ARBA00022448"/>
    </source>
</evidence>
<dbReference type="SMART" id="SM00382">
    <property type="entry name" value="AAA"/>
    <property type="match status" value="1"/>
</dbReference>
<sequence length="319" mass="34285">MIRLSGVGKTYDDGTIAVQALDLEVAAGELVCLVGPSGCGKSTTLKMINRLIEPTTGTIEIDGRDVTGADPVELRRGIGYVIQQVGLFPHQKIVTNVMTVPLLYGESKKVARQRAHELLDLVGLDPSTYGDRYPHQLSGGQRQRVGVARALAANPPVLLMDEPFGAVDPVVRVRLQDEFLRLQRELGKTVVLVTHDIDEAVRMGDRVAVFATGGRLAQYATPVELLARPADDFVADFVGSERGLRRLAVTRLSRDHLEPLDGVTGGQLGAAVDLDSSLEEALAAMLRDDRGMVAVRDGAQFVGVLTPNGVHRALRSSLA</sequence>
<dbReference type="InterPro" id="IPR003439">
    <property type="entry name" value="ABC_transporter-like_ATP-bd"/>
</dbReference>
<dbReference type="GO" id="GO:0016887">
    <property type="term" value="F:ATP hydrolysis activity"/>
    <property type="evidence" value="ECO:0007669"/>
    <property type="project" value="InterPro"/>
</dbReference>
<protein>
    <submittedName>
        <fullName evidence="6">Unannotated protein</fullName>
    </submittedName>
</protein>
<gene>
    <name evidence="6" type="ORF">UFOPK2579_01640</name>
</gene>
<evidence type="ECO:0000313" key="6">
    <source>
        <dbReference type="EMBL" id="CAB4714804.1"/>
    </source>
</evidence>
<feature type="domain" description="ABC transporter" evidence="5">
    <location>
        <begin position="2"/>
        <end position="238"/>
    </location>
</feature>
<dbReference type="InterPro" id="IPR003593">
    <property type="entry name" value="AAA+_ATPase"/>
</dbReference>
<keyword evidence="2" id="KW-0813">Transport</keyword>
<proteinExistence type="inferred from homology"/>
<dbReference type="PROSITE" id="PS00211">
    <property type="entry name" value="ABC_TRANSPORTER_1"/>
    <property type="match status" value="1"/>
</dbReference>
<keyword evidence="4" id="KW-0067">ATP-binding</keyword>
<dbReference type="Gene3D" id="3.40.50.300">
    <property type="entry name" value="P-loop containing nucleotide triphosphate hydrolases"/>
    <property type="match status" value="1"/>
</dbReference>
<dbReference type="GO" id="GO:0005524">
    <property type="term" value="F:ATP binding"/>
    <property type="evidence" value="ECO:0007669"/>
    <property type="project" value="UniProtKB-KW"/>
</dbReference>
<dbReference type="EMBL" id="CAEZXR010000196">
    <property type="protein sequence ID" value="CAB4714804.1"/>
    <property type="molecule type" value="Genomic_DNA"/>
</dbReference>
<accession>A0A6J6R6E1</accession>
<reference evidence="6" key="1">
    <citation type="submission" date="2020-05" db="EMBL/GenBank/DDBJ databases">
        <authorList>
            <person name="Chiriac C."/>
            <person name="Salcher M."/>
            <person name="Ghai R."/>
            <person name="Kavagutti S V."/>
        </authorList>
    </citation>
    <scope>NUCLEOTIDE SEQUENCE</scope>
</reference>
<dbReference type="PANTHER" id="PTHR43117">
    <property type="entry name" value="OSMOPROTECTANT IMPORT ATP-BINDING PROTEIN OSMV"/>
    <property type="match status" value="1"/>
</dbReference>
<comment type="similarity">
    <text evidence="1">Belongs to the ABC transporter superfamily.</text>
</comment>
<dbReference type="InterPro" id="IPR017871">
    <property type="entry name" value="ABC_transporter-like_CS"/>
</dbReference>
<organism evidence="6">
    <name type="scientific">freshwater metagenome</name>
    <dbReference type="NCBI Taxonomy" id="449393"/>
    <lineage>
        <taxon>unclassified sequences</taxon>
        <taxon>metagenomes</taxon>
        <taxon>ecological metagenomes</taxon>
    </lineage>
</organism>
<evidence type="ECO:0000256" key="4">
    <source>
        <dbReference type="ARBA" id="ARBA00022840"/>
    </source>
</evidence>
<dbReference type="PROSITE" id="PS50893">
    <property type="entry name" value="ABC_TRANSPORTER_2"/>
    <property type="match status" value="1"/>
</dbReference>
<dbReference type="FunFam" id="3.40.50.300:FF:000425">
    <property type="entry name" value="Probable ABC transporter, ATP-binding subunit"/>
    <property type="match status" value="1"/>
</dbReference>
<dbReference type="InterPro" id="IPR027417">
    <property type="entry name" value="P-loop_NTPase"/>
</dbReference>